<dbReference type="GO" id="GO:0003677">
    <property type="term" value="F:DNA binding"/>
    <property type="evidence" value="ECO:0007669"/>
    <property type="project" value="UniProtKB-KW"/>
</dbReference>
<gene>
    <name evidence="8" type="ORF">FH972_019418</name>
</gene>
<evidence type="ECO:0000256" key="1">
    <source>
        <dbReference type="ARBA" id="ARBA00004123"/>
    </source>
</evidence>
<sequence length="296" mass="33731">MIMSSKEEKTMMSSSSTSKELGEDAILPGFRFHPTDEELVGFYLHRKVEKKPIAVELIQQIDIYKYDPWDLPKGNRSSSSSVNELEWYFYCKRGRKYRNSIRPNRVTGSGFWKATGIDKPVYSTGGDYCIGLKKTLVYYRGSAGKGIKTDWMMHEFRLPPKHTETTNLANAKNTVQEAEIWTLCRIFKRNVSHRKYTADWREVSAKKNPIISSDPIKYENDHEKHDDQEEIKGIDGRRQLHAGQPIAQPPSSSTIPVISTKGAADAIDQDLFGCGDWDDELRAVVELALYPSSICK</sequence>
<dbReference type="InterPro" id="IPR003441">
    <property type="entry name" value="NAC-dom"/>
</dbReference>
<dbReference type="OrthoDB" id="1883668at2759"/>
<feature type="compositionally biased region" description="Basic and acidic residues" evidence="6">
    <location>
        <begin position="1"/>
        <end position="10"/>
    </location>
</feature>
<protein>
    <recommendedName>
        <fullName evidence="7">NAC domain-containing protein</fullName>
    </recommendedName>
</protein>
<dbReference type="Pfam" id="PF02365">
    <property type="entry name" value="NAM"/>
    <property type="match status" value="1"/>
</dbReference>
<feature type="domain" description="NAC" evidence="7">
    <location>
        <begin position="26"/>
        <end position="189"/>
    </location>
</feature>
<keyword evidence="3" id="KW-0238">DNA-binding</keyword>
<dbReference type="Proteomes" id="UP000327013">
    <property type="component" value="Chromosome 8"/>
</dbReference>
<evidence type="ECO:0000256" key="6">
    <source>
        <dbReference type="SAM" id="MobiDB-lite"/>
    </source>
</evidence>
<feature type="region of interest" description="Disordered" evidence="6">
    <location>
        <begin position="1"/>
        <end position="20"/>
    </location>
</feature>
<dbReference type="AlphaFoldDB" id="A0A5N6RUG7"/>
<dbReference type="EMBL" id="CM017328">
    <property type="protein sequence ID" value="KAE8124544.1"/>
    <property type="molecule type" value="Genomic_DNA"/>
</dbReference>
<evidence type="ECO:0000256" key="3">
    <source>
        <dbReference type="ARBA" id="ARBA00023125"/>
    </source>
</evidence>
<keyword evidence="4" id="KW-0804">Transcription</keyword>
<dbReference type="PROSITE" id="PS51005">
    <property type="entry name" value="NAC"/>
    <property type="match status" value="1"/>
</dbReference>
<dbReference type="Gene3D" id="2.170.150.80">
    <property type="entry name" value="NAC domain"/>
    <property type="match status" value="1"/>
</dbReference>
<evidence type="ECO:0000259" key="7">
    <source>
        <dbReference type="PROSITE" id="PS51005"/>
    </source>
</evidence>
<dbReference type="GO" id="GO:0006355">
    <property type="term" value="P:regulation of DNA-templated transcription"/>
    <property type="evidence" value="ECO:0007669"/>
    <property type="project" value="InterPro"/>
</dbReference>
<accession>A0A5N6RUG7</accession>
<dbReference type="FunFam" id="2.170.150.80:FF:000007">
    <property type="entry name" value="NAC domain-containing protein 35"/>
    <property type="match status" value="1"/>
</dbReference>
<evidence type="ECO:0000313" key="9">
    <source>
        <dbReference type="Proteomes" id="UP000327013"/>
    </source>
</evidence>
<proteinExistence type="predicted"/>
<evidence type="ECO:0000256" key="5">
    <source>
        <dbReference type="ARBA" id="ARBA00023242"/>
    </source>
</evidence>
<keyword evidence="5" id="KW-0539">Nucleus</keyword>
<evidence type="ECO:0000256" key="2">
    <source>
        <dbReference type="ARBA" id="ARBA00023015"/>
    </source>
</evidence>
<dbReference type="InterPro" id="IPR036093">
    <property type="entry name" value="NAC_dom_sf"/>
</dbReference>
<reference evidence="8 9" key="1">
    <citation type="submission" date="2019-06" db="EMBL/GenBank/DDBJ databases">
        <title>A chromosomal-level reference genome of Carpinus fangiana (Coryloideae, Betulaceae).</title>
        <authorList>
            <person name="Yang X."/>
            <person name="Wang Z."/>
            <person name="Zhang L."/>
            <person name="Hao G."/>
            <person name="Liu J."/>
            <person name="Yang Y."/>
        </authorList>
    </citation>
    <scope>NUCLEOTIDE SEQUENCE [LARGE SCALE GENOMIC DNA]</scope>
    <source>
        <strain evidence="8">Cfa_2016G</strain>
        <tissue evidence="8">Leaf</tissue>
    </source>
</reference>
<name>A0A5N6RUG7_9ROSI</name>
<dbReference type="GO" id="GO:0005634">
    <property type="term" value="C:nucleus"/>
    <property type="evidence" value="ECO:0007669"/>
    <property type="project" value="UniProtKB-SubCell"/>
</dbReference>
<evidence type="ECO:0000256" key="4">
    <source>
        <dbReference type="ARBA" id="ARBA00023163"/>
    </source>
</evidence>
<dbReference type="SUPFAM" id="SSF101941">
    <property type="entry name" value="NAC domain"/>
    <property type="match status" value="1"/>
</dbReference>
<dbReference type="PANTHER" id="PTHR31744">
    <property type="entry name" value="PROTEIN CUP-SHAPED COTYLEDON 2-RELATED"/>
    <property type="match status" value="1"/>
</dbReference>
<evidence type="ECO:0000313" key="8">
    <source>
        <dbReference type="EMBL" id="KAE8124544.1"/>
    </source>
</evidence>
<dbReference type="GO" id="GO:0099402">
    <property type="term" value="P:plant organ development"/>
    <property type="evidence" value="ECO:0007669"/>
    <property type="project" value="UniProtKB-ARBA"/>
</dbReference>
<dbReference type="PANTHER" id="PTHR31744:SF65">
    <property type="entry name" value="TRANSCRIPTION FACTOR JUNGBRUNNEN 1"/>
    <property type="match status" value="1"/>
</dbReference>
<keyword evidence="2" id="KW-0805">Transcription regulation</keyword>
<comment type="subcellular location">
    <subcellularLocation>
        <location evidence="1">Nucleus</location>
    </subcellularLocation>
</comment>
<keyword evidence="9" id="KW-1185">Reference proteome</keyword>
<organism evidence="8 9">
    <name type="scientific">Carpinus fangiana</name>
    <dbReference type="NCBI Taxonomy" id="176857"/>
    <lineage>
        <taxon>Eukaryota</taxon>
        <taxon>Viridiplantae</taxon>
        <taxon>Streptophyta</taxon>
        <taxon>Embryophyta</taxon>
        <taxon>Tracheophyta</taxon>
        <taxon>Spermatophyta</taxon>
        <taxon>Magnoliopsida</taxon>
        <taxon>eudicotyledons</taxon>
        <taxon>Gunneridae</taxon>
        <taxon>Pentapetalae</taxon>
        <taxon>rosids</taxon>
        <taxon>fabids</taxon>
        <taxon>Fagales</taxon>
        <taxon>Betulaceae</taxon>
        <taxon>Carpinus</taxon>
    </lineage>
</organism>